<reference evidence="1 2" key="1">
    <citation type="submission" date="2015-01" db="EMBL/GenBank/DDBJ databases">
        <title>Lactococcus lactis subsp.lactis JCM 5805 whole genome shotgun sequence.</title>
        <authorList>
            <person name="Fujii T."/>
            <person name="Tomita Y."/>
            <person name="Ikushima S."/>
            <person name="Fujiwara D."/>
        </authorList>
    </citation>
    <scope>NUCLEOTIDE SEQUENCE [LARGE SCALE GENOMIC DNA]</scope>
    <source>
        <strain evidence="1 2">JCM 5805</strain>
    </source>
</reference>
<dbReference type="InterPro" id="IPR029068">
    <property type="entry name" value="Glyas_Bleomycin-R_OHBP_Dase"/>
</dbReference>
<gene>
    <name evidence="1" type="ORF">JCM5805K_0673</name>
</gene>
<name>A0A0B8QIJ7_LACLL</name>
<dbReference type="AlphaFoldDB" id="A0A0B8QIJ7"/>
<dbReference type="EMBL" id="BBSI01000017">
    <property type="protein sequence ID" value="GAM79565.1"/>
    <property type="molecule type" value="Genomic_DNA"/>
</dbReference>
<evidence type="ECO:0000313" key="1">
    <source>
        <dbReference type="EMBL" id="GAM79565.1"/>
    </source>
</evidence>
<keyword evidence="1" id="KW-0456">Lyase</keyword>
<dbReference type="SUPFAM" id="SSF54593">
    <property type="entry name" value="Glyoxalase/Bleomycin resistance protein/Dihydroxybiphenyl dioxygenase"/>
    <property type="match status" value="1"/>
</dbReference>
<proteinExistence type="predicted"/>
<organism evidence="1 2">
    <name type="scientific">Lactococcus lactis subsp. lactis</name>
    <name type="common">Streptococcus lactis</name>
    <dbReference type="NCBI Taxonomy" id="1360"/>
    <lineage>
        <taxon>Bacteria</taxon>
        <taxon>Bacillati</taxon>
        <taxon>Bacillota</taxon>
        <taxon>Bacilli</taxon>
        <taxon>Lactobacillales</taxon>
        <taxon>Streptococcaceae</taxon>
        <taxon>Lactococcus</taxon>
    </lineage>
</organism>
<evidence type="ECO:0000313" key="2">
    <source>
        <dbReference type="Proteomes" id="UP000031847"/>
    </source>
</evidence>
<dbReference type="Proteomes" id="UP000031847">
    <property type="component" value="Unassembled WGS sequence"/>
</dbReference>
<dbReference type="GO" id="GO:0016829">
    <property type="term" value="F:lyase activity"/>
    <property type="evidence" value="ECO:0007669"/>
    <property type="project" value="UniProtKB-KW"/>
</dbReference>
<dbReference type="Gene3D" id="3.10.180.10">
    <property type="entry name" value="2,3-Dihydroxybiphenyl 1,2-Dioxygenase, domain 1"/>
    <property type="match status" value="1"/>
</dbReference>
<sequence length="133" mass="15334">MIVLKEKRKINMAFNICVNLYVKEVEKEVDFFRSIGFLEIERHKMENSDSVVIAPLSDGNAFLQIWDIEFIKKVSPEVANDKPSLLFTVDNIEEMNEKLKKITPTTSDLMDANGKKAFNFQSPSGNYYAFMEI</sequence>
<accession>A0A0B8QIJ7</accession>
<protein>
    <submittedName>
        <fullName evidence="1">Lactoylglutathione lyase and related lyases</fullName>
    </submittedName>
</protein>
<comment type="caution">
    <text evidence="1">The sequence shown here is derived from an EMBL/GenBank/DDBJ whole genome shotgun (WGS) entry which is preliminary data.</text>
</comment>